<name>G0UX44_TRYCI</name>
<dbReference type="VEuPathDB" id="TriTrypDB:TcIL3000_10_7350"/>
<gene>
    <name evidence="1" type="ORF">TCIL3000_10_7350</name>
</gene>
<organism evidence="1">
    <name type="scientific">Trypanosoma congolense (strain IL3000)</name>
    <dbReference type="NCBI Taxonomy" id="1068625"/>
    <lineage>
        <taxon>Eukaryota</taxon>
        <taxon>Discoba</taxon>
        <taxon>Euglenozoa</taxon>
        <taxon>Kinetoplastea</taxon>
        <taxon>Metakinetoplastina</taxon>
        <taxon>Trypanosomatida</taxon>
        <taxon>Trypanosomatidae</taxon>
        <taxon>Trypanosoma</taxon>
        <taxon>Nannomonas</taxon>
    </lineage>
</organism>
<reference evidence="1" key="1">
    <citation type="journal article" date="2012" name="Proc. Natl. Acad. Sci. U.S.A.">
        <title>Antigenic diversity is generated by distinct evolutionary mechanisms in African trypanosome species.</title>
        <authorList>
            <person name="Jackson A.P."/>
            <person name="Berry A."/>
            <person name="Aslett M."/>
            <person name="Allison H.C."/>
            <person name="Burton P."/>
            <person name="Vavrova-Anderson J."/>
            <person name="Brown R."/>
            <person name="Browne H."/>
            <person name="Corton N."/>
            <person name="Hauser H."/>
            <person name="Gamble J."/>
            <person name="Gilderthorp R."/>
            <person name="Marcello L."/>
            <person name="McQuillan J."/>
            <person name="Otto T.D."/>
            <person name="Quail M.A."/>
            <person name="Sanders M.J."/>
            <person name="van Tonder A."/>
            <person name="Ginger M.L."/>
            <person name="Field M.C."/>
            <person name="Barry J.D."/>
            <person name="Hertz-Fowler C."/>
            <person name="Berriman M."/>
        </authorList>
    </citation>
    <scope>NUCLEOTIDE SEQUENCE</scope>
    <source>
        <strain evidence="1">IL3000</strain>
    </source>
</reference>
<protein>
    <submittedName>
        <fullName evidence="1">Uncharacterized protein</fullName>
    </submittedName>
</protein>
<dbReference type="InterPro" id="IPR027417">
    <property type="entry name" value="P-loop_NTPase"/>
</dbReference>
<accession>G0UX44</accession>
<dbReference type="InterPro" id="IPR040385">
    <property type="entry name" value="RABL6"/>
</dbReference>
<dbReference type="SUPFAM" id="SSF52540">
    <property type="entry name" value="P-loop containing nucleoside triphosphate hydrolases"/>
    <property type="match status" value="1"/>
</dbReference>
<dbReference type="GO" id="GO:0005525">
    <property type="term" value="F:GTP binding"/>
    <property type="evidence" value="ECO:0007669"/>
    <property type="project" value="InterPro"/>
</dbReference>
<proteinExistence type="predicted"/>
<dbReference type="GO" id="GO:0005829">
    <property type="term" value="C:cytosol"/>
    <property type="evidence" value="ECO:0007669"/>
    <property type="project" value="TreeGrafter"/>
</dbReference>
<dbReference type="PANTHER" id="PTHR14932">
    <property type="entry name" value="RAS GTPASE-RELATED"/>
    <property type="match status" value="1"/>
</dbReference>
<dbReference type="EMBL" id="HE575323">
    <property type="protein sequence ID" value="CCC93961.1"/>
    <property type="molecule type" value="Genomic_DNA"/>
</dbReference>
<dbReference type="AlphaFoldDB" id="G0UX44"/>
<dbReference type="PANTHER" id="PTHR14932:SF1">
    <property type="entry name" value="RAB-LIKE PROTEIN 6"/>
    <property type="match status" value="1"/>
</dbReference>
<sequence>MHTEGRCVAGSSIGYPRGLIERCVFSGKSNIWPMHPDVQQAVQMGRHLNMKAVVRGMNRVGKSTIVSRLCGYIPSAHYVPSTEMSAGTFFYRSRNVASSLRDCNGAKVELWDVVDVGISRGGDDKVVDARCVDVYRGCHVVFFVIDRTRRESLDYVMREVYHVPPTTFIVLVLNFQDTPKDTHVVCEREVGELCRTLRRATTPMILTACAGQEPPEGFSVEAIYANISATTGFGMDLLFDAFEAPYRLLKVLTLEGEINGHFQHMERHHAALYSELKKNRLLRKEGECTSSGRNDGDTESAAHNSMDVTHLSLETQNETLSLVHATMHRSDRPSGEDEVDENGIAKNFFDDVEDDDTCEEVSDGGDVWLHQRNPRIYGTREKRGSCMSKTDDAGGWVGCTP</sequence>
<dbReference type="GO" id="GO:0005634">
    <property type="term" value="C:nucleus"/>
    <property type="evidence" value="ECO:0007669"/>
    <property type="project" value="TreeGrafter"/>
</dbReference>
<dbReference type="Gene3D" id="3.40.50.300">
    <property type="entry name" value="P-loop containing nucleotide triphosphate hydrolases"/>
    <property type="match status" value="1"/>
</dbReference>
<dbReference type="CDD" id="cd00882">
    <property type="entry name" value="Ras_like_GTPase"/>
    <property type="match status" value="1"/>
</dbReference>
<evidence type="ECO:0000313" key="1">
    <source>
        <dbReference type="EMBL" id="CCC93961.1"/>
    </source>
</evidence>